<proteinExistence type="inferred from homology"/>
<evidence type="ECO:0000256" key="2">
    <source>
        <dbReference type="ARBA" id="ARBA00004613"/>
    </source>
</evidence>
<dbReference type="Gene3D" id="1.20.1330.10">
    <property type="entry name" value="f41 fragment of flagellin, N-terminal domain"/>
    <property type="match status" value="1"/>
</dbReference>
<dbReference type="RefSeq" id="WP_138239496.1">
    <property type="nucleotide sequence ID" value="NZ_VBRY01000008.1"/>
</dbReference>
<comment type="caution">
    <text evidence="6">The sequence shown here is derived from an EMBL/GenBank/DDBJ whole genome shotgun (WGS) entry which is preliminary data.</text>
</comment>
<evidence type="ECO:0000256" key="1">
    <source>
        <dbReference type="ARBA" id="ARBA00004365"/>
    </source>
</evidence>
<evidence type="ECO:0000259" key="5">
    <source>
        <dbReference type="Pfam" id="PF00669"/>
    </source>
</evidence>
<dbReference type="InterPro" id="IPR001029">
    <property type="entry name" value="Flagellin_N"/>
</dbReference>
<dbReference type="Pfam" id="PF00669">
    <property type="entry name" value="Flagellin_N"/>
    <property type="match status" value="1"/>
</dbReference>
<dbReference type="SUPFAM" id="SSF64518">
    <property type="entry name" value="Phase 1 flagellin"/>
    <property type="match status" value="1"/>
</dbReference>
<keyword evidence="7" id="KW-1185">Reference proteome</keyword>
<dbReference type="GO" id="GO:0005576">
    <property type="term" value="C:extracellular region"/>
    <property type="evidence" value="ECO:0007669"/>
    <property type="project" value="UniProtKB-SubCell"/>
</dbReference>
<organism evidence="6 7">
    <name type="scientific">Mariprofundus erugo</name>
    <dbReference type="NCBI Taxonomy" id="2528639"/>
    <lineage>
        <taxon>Bacteria</taxon>
        <taxon>Pseudomonadati</taxon>
        <taxon>Pseudomonadota</taxon>
        <taxon>Candidatius Mariprofundia</taxon>
        <taxon>Mariprofundales</taxon>
        <taxon>Mariprofundaceae</taxon>
        <taxon>Mariprofundus</taxon>
    </lineage>
</organism>
<evidence type="ECO:0000256" key="3">
    <source>
        <dbReference type="ARBA" id="ARBA00005709"/>
    </source>
</evidence>
<dbReference type="GO" id="GO:0005198">
    <property type="term" value="F:structural molecule activity"/>
    <property type="evidence" value="ECO:0007669"/>
    <property type="project" value="InterPro"/>
</dbReference>
<dbReference type="EMBL" id="VBRY01000008">
    <property type="protein sequence ID" value="TLS66666.1"/>
    <property type="molecule type" value="Genomic_DNA"/>
</dbReference>
<comment type="subcellular location">
    <subcellularLocation>
        <location evidence="1">Bacterial flagellum</location>
    </subcellularLocation>
    <subcellularLocation>
        <location evidence="2">Secreted</location>
    </subcellularLocation>
</comment>
<keyword evidence="4" id="KW-0975">Bacterial flagellum</keyword>
<dbReference type="GO" id="GO:0009288">
    <property type="term" value="C:bacterial-type flagellum"/>
    <property type="evidence" value="ECO:0007669"/>
    <property type="project" value="UniProtKB-SubCell"/>
</dbReference>
<protein>
    <recommendedName>
        <fullName evidence="5">Flagellin N-terminal domain-containing protein</fullName>
    </recommendedName>
</protein>
<evidence type="ECO:0000256" key="4">
    <source>
        <dbReference type="ARBA" id="ARBA00023143"/>
    </source>
</evidence>
<feature type="domain" description="Flagellin N-terminal" evidence="5">
    <location>
        <begin position="4"/>
        <end position="138"/>
    </location>
</feature>
<comment type="similarity">
    <text evidence="3">Belongs to the bacterial flagellin family.</text>
</comment>
<gene>
    <name evidence="6" type="ORF">FEF65_09070</name>
</gene>
<name>A0A5R9GJ19_9PROT</name>
<dbReference type="PANTHER" id="PTHR42792">
    <property type="entry name" value="FLAGELLIN"/>
    <property type="match status" value="1"/>
</dbReference>
<accession>A0A5R9GJ19</accession>
<dbReference type="Proteomes" id="UP000306585">
    <property type="component" value="Unassembled WGS sequence"/>
</dbReference>
<dbReference type="OrthoDB" id="9758307at2"/>
<sequence>MRVTTAQMYNTLLSGVKRQQDLQNQGNAQVSSGTRFQTPAQSGMDYKISLDLRHTQVTLQGDLNAVTTAESRLNSSMTMLNDMGNVLKRAQTVAVQLGTTGAGATERLSAAQEATQLLNQLISDANQKWQGQSLFAGTAVDKQAFVTDALGNTVYNGNAQDRSVITNNGVQIVSNVRGDDPAFASSIAALEGLRTALQNNDTAGIQNAIGTLTTAGDAIVNLTSDVGARLNGVQLNKTAITDMQANLQQQITTHEAADIPAVIAQIQQSNLALQASYNLVNQLKSLSLTNFLR</sequence>
<dbReference type="PANTHER" id="PTHR42792:SF1">
    <property type="entry name" value="FLAGELLAR HOOK-ASSOCIATED PROTEIN 3"/>
    <property type="match status" value="1"/>
</dbReference>
<evidence type="ECO:0000313" key="7">
    <source>
        <dbReference type="Proteomes" id="UP000306585"/>
    </source>
</evidence>
<reference evidence="6 7" key="1">
    <citation type="journal article" date="2019" name="Appl. Environ. Microbiol.">
        <title>Environmental Evidence and Genomic Insight of Iron-oxidizing Bacteria Preference Towards More Corrosion Resistant Stainless Steel at Higher Salinities.</title>
        <authorList>
            <person name="Garrison C.E."/>
            <person name="Price K.A."/>
            <person name="Field E.K."/>
        </authorList>
    </citation>
    <scope>NUCLEOTIDE SEQUENCE [LARGE SCALE GENOMIC DNA]</scope>
    <source>
        <strain evidence="6 7">P3</strain>
    </source>
</reference>
<evidence type="ECO:0000313" key="6">
    <source>
        <dbReference type="EMBL" id="TLS66666.1"/>
    </source>
</evidence>
<dbReference type="AlphaFoldDB" id="A0A5R9GJ19"/>
<dbReference type="InterPro" id="IPR001492">
    <property type="entry name" value="Flagellin"/>
</dbReference>